<evidence type="ECO:0000313" key="3">
    <source>
        <dbReference type="EMBL" id="MBE1490128.1"/>
    </source>
</evidence>
<feature type="transmembrane region" description="Helical" evidence="2">
    <location>
        <begin position="227"/>
        <end position="244"/>
    </location>
</feature>
<feature type="transmembrane region" description="Helical" evidence="2">
    <location>
        <begin position="73"/>
        <end position="93"/>
    </location>
</feature>
<feature type="transmembrane region" description="Helical" evidence="2">
    <location>
        <begin position="314"/>
        <end position="333"/>
    </location>
</feature>
<feature type="transmembrane region" description="Helical" evidence="2">
    <location>
        <begin position="191"/>
        <end position="215"/>
    </location>
</feature>
<dbReference type="AlphaFoldDB" id="A0A927M8H9"/>
<proteinExistence type="predicted"/>
<keyword evidence="2" id="KW-1133">Transmembrane helix</keyword>
<evidence type="ECO:0000256" key="1">
    <source>
        <dbReference type="SAM" id="MobiDB-lite"/>
    </source>
</evidence>
<keyword evidence="4" id="KW-1185">Reference proteome</keyword>
<feature type="transmembrane region" description="Helical" evidence="2">
    <location>
        <begin position="44"/>
        <end position="66"/>
    </location>
</feature>
<dbReference type="Pfam" id="PF06779">
    <property type="entry name" value="MFS_4"/>
    <property type="match status" value="1"/>
</dbReference>
<feature type="transmembrane region" description="Helical" evidence="2">
    <location>
        <begin position="99"/>
        <end position="119"/>
    </location>
</feature>
<comment type="caution">
    <text evidence="3">The sequence shown here is derived from an EMBL/GenBank/DDBJ whole genome shotgun (WGS) entry which is preliminary data.</text>
</comment>
<feature type="transmembrane region" description="Helical" evidence="2">
    <location>
        <begin position="279"/>
        <end position="302"/>
    </location>
</feature>
<evidence type="ECO:0000313" key="4">
    <source>
        <dbReference type="Proteomes" id="UP000649753"/>
    </source>
</evidence>
<evidence type="ECO:0000256" key="2">
    <source>
        <dbReference type="SAM" id="Phobius"/>
    </source>
</evidence>
<dbReference type="Gene3D" id="1.20.1250.20">
    <property type="entry name" value="MFS general substrate transporter like domains"/>
    <property type="match status" value="2"/>
</dbReference>
<feature type="transmembrane region" description="Helical" evidence="2">
    <location>
        <begin position="345"/>
        <end position="364"/>
    </location>
</feature>
<reference evidence="3" key="1">
    <citation type="submission" date="2020-10" db="EMBL/GenBank/DDBJ databases">
        <title>Sequencing the genomes of 1000 actinobacteria strains.</title>
        <authorList>
            <person name="Klenk H.-P."/>
        </authorList>
    </citation>
    <scope>NUCLEOTIDE SEQUENCE</scope>
    <source>
        <strain evidence="3">DSM 46832</strain>
    </source>
</reference>
<feature type="region of interest" description="Disordered" evidence="1">
    <location>
        <begin position="365"/>
        <end position="389"/>
    </location>
</feature>
<keyword evidence="2" id="KW-0472">Membrane</keyword>
<feature type="transmembrane region" description="Helical" evidence="2">
    <location>
        <begin position="256"/>
        <end position="273"/>
    </location>
</feature>
<accession>A0A927M8H9</accession>
<dbReference type="SUPFAM" id="SSF103473">
    <property type="entry name" value="MFS general substrate transporter"/>
    <property type="match status" value="1"/>
</dbReference>
<gene>
    <name evidence="3" type="ORF">H4W31_005766</name>
</gene>
<dbReference type="InterPro" id="IPR010645">
    <property type="entry name" value="MFS_4"/>
</dbReference>
<dbReference type="Proteomes" id="UP000649753">
    <property type="component" value="Unassembled WGS sequence"/>
</dbReference>
<dbReference type="GO" id="GO:0005886">
    <property type="term" value="C:plasma membrane"/>
    <property type="evidence" value="ECO:0007669"/>
    <property type="project" value="TreeGrafter"/>
</dbReference>
<dbReference type="InterPro" id="IPR036259">
    <property type="entry name" value="MFS_trans_sf"/>
</dbReference>
<organism evidence="3 4">
    <name type="scientific">Plantactinospora soyae</name>
    <dbReference type="NCBI Taxonomy" id="1544732"/>
    <lineage>
        <taxon>Bacteria</taxon>
        <taxon>Bacillati</taxon>
        <taxon>Actinomycetota</taxon>
        <taxon>Actinomycetes</taxon>
        <taxon>Micromonosporales</taxon>
        <taxon>Micromonosporaceae</taxon>
        <taxon>Plantactinospora</taxon>
    </lineage>
</organism>
<protein>
    <submittedName>
        <fullName evidence="3">MFS family arabinose efflux permease</fullName>
    </submittedName>
</protein>
<dbReference type="EMBL" id="JADBEB010000001">
    <property type="protein sequence ID" value="MBE1490128.1"/>
    <property type="molecule type" value="Genomic_DNA"/>
</dbReference>
<name>A0A927M8H9_9ACTN</name>
<dbReference type="PANTHER" id="PTHR23537:SF1">
    <property type="entry name" value="SUGAR TRANSPORTER"/>
    <property type="match status" value="1"/>
</dbReference>
<dbReference type="RefSeq" id="WP_192769468.1">
    <property type="nucleotide sequence ID" value="NZ_JADBEB010000001.1"/>
</dbReference>
<dbReference type="PANTHER" id="PTHR23537">
    <property type="match status" value="1"/>
</dbReference>
<keyword evidence="2" id="KW-0812">Transmembrane</keyword>
<sequence>MTTWRWRSARLALGTASALGLGRFAYGLVLPAMAEQLRWDLARAGAMTTANGLGYLVGATATAALARRLGVAATFRLGMVLCTVALAATAISAHYPALLAARAVAGFAGAMVFIAGAVLAPTTVYFAGTGLGIVLSGAVIPPLLDQHPQRWPLAWAGLAVAAGVAAAVSWTAARPTTAVSGGQPASSVRRLWPVAVVYLLFAAGYIAYITFLSAYLADRHASTTQTTLTWVLLGLAVMVAPGLWQRPIRYWPGGRILAVLLGTIAGAAALVLLQPVPAVVIVSALTYGATFMAVPAAVTALVRAATPPEKLTSTLSTFTVIFAVGQMAGPWLAGALADQTTAGAILGWTAALCGTGAVLAVTTVTPTHRSSPDRTARSRLHRPPGPSVR</sequence>
<feature type="transmembrane region" description="Helical" evidence="2">
    <location>
        <begin position="150"/>
        <end position="170"/>
    </location>
</feature>
<feature type="transmembrane region" description="Helical" evidence="2">
    <location>
        <begin position="124"/>
        <end position="144"/>
    </location>
</feature>